<dbReference type="OrthoDB" id="139172at2"/>
<evidence type="ECO:0000256" key="6">
    <source>
        <dbReference type="ARBA" id="ARBA00022692"/>
    </source>
</evidence>
<dbReference type="HOGENOM" id="CLU_025255_1_3_6"/>
<comment type="similarity">
    <text evidence="3 11">Belongs to the membrane-bound acyltransferase family.</text>
</comment>
<evidence type="ECO:0000256" key="3">
    <source>
        <dbReference type="ARBA" id="ARBA00010323"/>
    </source>
</evidence>
<dbReference type="AlphaFoldDB" id="A4BIY6"/>
<proteinExistence type="inferred from homology"/>
<dbReference type="PIRSF" id="PIRSF016636">
    <property type="entry name" value="AlgI_DltB"/>
    <property type="match status" value="1"/>
</dbReference>
<feature type="transmembrane region" description="Helical" evidence="12">
    <location>
        <begin position="52"/>
        <end position="68"/>
    </location>
</feature>
<evidence type="ECO:0000256" key="10">
    <source>
        <dbReference type="ARBA" id="ARBA00023315"/>
    </source>
</evidence>
<feature type="transmembrane region" description="Helical" evidence="12">
    <location>
        <begin position="80"/>
        <end position="98"/>
    </location>
</feature>
<feature type="transmembrane region" description="Helical" evidence="12">
    <location>
        <begin position="148"/>
        <end position="167"/>
    </location>
</feature>
<evidence type="ECO:0000256" key="2">
    <source>
        <dbReference type="ARBA" id="ARBA00005182"/>
    </source>
</evidence>
<dbReference type="GO" id="GO:0042121">
    <property type="term" value="P:alginic acid biosynthetic process"/>
    <property type="evidence" value="ECO:0007669"/>
    <property type="project" value="UniProtKB-UniRule"/>
</dbReference>
<keyword evidence="9 11" id="KW-0472">Membrane</keyword>
<keyword evidence="11" id="KW-0997">Cell inner membrane</keyword>
<evidence type="ECO:0000256" key="7">
    <source>
        <dbReference type="ARBA" id="ARBA00022841"/>
    </source>
</evidence>
<dbReference type="EMBL" id="AAOE01000029">
    <property type="protein sequence ID" value="EAR07919.1"/>
    <property type="molecule type" value="Genomic_DNA"/>
</dbReference>
<feature type="transmembrane region" description="Helical" evidence="12">
    <location>
        <begin position="446"/>
        <end position="468"/>
    </location>
</feature>
<organism evidence="13 14">
    <name type="scientific">Reinekea blandensis MED297</name>
    <dbReference type="NCBI Taxonomy" id="314283"/>
    <lineage>
        <taxon>Bacteria</taxon>
        <taxon>Pseudomonadati</taxon>
        <taxon>Pseudomonadota</taxon>
        <taxon>Gammaproteobacteria</taxon>
        <taxon>Oceanospirillales</taxon>
        <taxon>Saccharospirillaceae</taxon>
        <taxon>Reinekea</taxon>
    </lineage>
</organism>
<feature type="transmembrane region" description="Helical" evidence="12">
    <location>
        <begin position="356"/>
        <end position="373"/>
    </location>
</feature>
<evidence type="ECO:0000313" key="13">
    <source>
        <dbReference type="EMBL" id="EAR07919.1"/>
    </source>
</evidence>
<comment type="subcellular location">
    <subcellularLocation>
        <location evidence="11">Cell inner membrane</location>
    </subcellularLocation>
    <subcellularLocation>
        <location evidence="1">Cell membrane</location>
        <topology evidence="1">Multi-pass membrane protein</topology>
    </subcellularLocation>
</comment>
<evidence type="ECO:0000256" key="9">
    <source>
        <dbReference type="ARBA" id="ARBA00023136"/>
    </source>
</evidence>
<feature type="transmembrane region" description="Helical" evidence="12">
    <location>
        <begin position="312"/>
        <end position="335"/>
    </location>
</feature>
<protein>
    <recommendedName>
        <fullName evidence="11">Probable alginate O-acetylase</fullName>
        <ecNumber evidence="11">2.3.1.-</ecNumber>
    </recommendedName>
</protein>
<sequence>MIFSSIGFIFAFLPITVFVYYILEKNYSAFSIPFLVVASLFFYAYWKPIYLPLIVISAFVNYCIGRLVSVEKDNSIKRTVLSLGILLNIATLALFKYADFIFENVNIVTGLDIEPLNLLLPLAISFFTFQQIAFLVDSYKGEVDDYSISDYFLFVTFFPQLIAGPIVHHKQMMPQFSSSSKQGINLGNIEKGILIFSIGLFKKLIIADFFGGYADVGYESVDHIGFWGAWATSLSYTIQLYYDFSGYCDMAIGAALFFNINLPINFNSPYKALNIQDFWRRWHMTLSTWLRDYVYIPMGGNRKSSRITSRNLLLTFFIGGVWHGAGWGFVLWGILHGLALVFHRMWTSTGLKMSKYLGWFVTFMFVHVAWVFFRAPEISVAFELIEKLFTPDLADVQNVIQNLFVSYHMTPILLKLDGPVVVLYCIFVLAYTFIGKNSIQILESEYIASWNVSLVAAAAFVIGVMALIGSKSQTFLYFNF</sequence>
<keyword evidence="14" id="KW-1185">Reference proteome</keyword>
<comment type="caution">
    <text evidence="13">The sequence shown here is derived from an EMBL/GenBank/DDBJ whole genome shotgun (WGS) entry which is preliminary data.</text>
</comment>
<evidence type="ECO:0000313" key="14">
    <source>
        <dbReference type="Proteomes" id="UP000005953"/>
    </source>
</evidence>
<keyword evidence="4 11" id="KW-1003">Cell membrane</keyword>
<dbReference type="PANTHER" id="PTHR13285">
    <property type="entry name" value="ACYLTRANSFERASE"/>
    <property type="match status" value="1"/>
</dbReference>
<dbReference type="InterPro" id="IPR028362">
    <property type="entry name" value="AlgI"/>
</dbReference>
<dbReference type="RefSeq" id="WP_008043177.1">
    <property type="nucleotide sequence ID" value="NZ_CH724150.1"/>
</dbReference>
<dbReference type="InterPro" id="IPR024194">
    <property type="entry name" value="Ac/AlaTfrase_AlgI/DltB"/>
</dbReference>
<dbReference type="Proteomes" id="UP000005953">
    <property type="component" value="Unassembled WGS sequence"/>
</dbReference>
<dbReference type="InterPro" id="IPR004299">
    <property type="entry name" value="MBOAT_fam"/>
</dbReference>
<keyword evidence="7 11" id="KW-0016">Alginate biosynthesis</keyword>
<dbReference type="GO" id="GO:0005886">
    <property type="term" value="C:plasma membrane"/>
    <property type="evidence" value="ECO:0007669"/>
    <property type="project" value="UniProtKB-SubCell"/>
</dbReference>
<dbReference type="PIRSF" id="PIRSF500217">
    <property type="entry name" value="AlgI"/>
    <property type="match status" value="1"/>
</dbReference>
<evidence type="ECO:0000256" key="4">
    <source>
        <dbReference type="ARBA" id="ARBA00022475"/>
    </source>
</evidence>
<dbReference type="PANTHER" id="PTHR13285:SF23">
    <property type="entry name" value="TEICHOIC ACID D-ALANYLTRANSFERASE"/>
    <property type="match status" value="1"/>
</dbReference>
<keyword evidence="5 11" id="KW-0808">Transferase</keyword>
<keyword evidence="10 11" id="KW-0012">Acyltransferase</keyword>
<accession>A4BIY6</accession>
<dbReference type="GO" id="GO:0016746">
    <property type="term" value="F:acyltransferase activity"/>
    <property type="evidence" value="ECO:0007669"/>
    <property type="project" value="UniProtKB-KW"/>
</dbReference>
<feature type="transmembrane region" description="Helical" evidence="12">
    <location>
        <begin position="118"/>
        <end position="136"/>
    </location>
</feature>
<name>A4BIY6_9GAMM</name>
<reference evidence="13 14" key="1">
    <citation type="submission" date="2006-02" db="EMBL/GenBank/DDBJ databases">
        <authorList>
            <person name="Pinhassi J."/>
            <person name="Pedros-Alio C."/>
            <person name="Ferriera S."/>
            <person name="Johnson J."/>
            <person name="Kravitz S."/>
            <person name="Halpern A."/>
            <person name="Remington K."/>
            <person name="Beeson K."/>
            <person name="Tran B."/>
            <person name="Rogers Y.-H."/>
            <person name="Friedman R."/>
            <person name="Venter J.C."/>
        </authorList>
    </citation>
    <scope>NUCLEOTIDE SEQUENCE [LARGE SCALE GENOMIC DNA]</scope>
    <source>
        <strain evidence="13 14">MED297</strain>
    </source>
</reference>
<feature type="transmembrane region" description="Helical" evidence="12">
    <location>
        <begin position="412"/>
        <end position="434"/>
    </location>
</feature>
<dbReference type="STRING" id="314283.MED297_15355"/>
<dbReference type="Pfam" id="PF03062">
    <property type="entry name" value="MBOAT"/>
    <property type="match status" value="1"/>
</dbReference>
<dbReference type="InterPro" id="IPR051085">
    <property type="entry name" value="MB_O-acyltransferase"/>
</dbReference>
<evidence type="ECO:0000256" key="12">
    <source>
        <dbReference type="SAM" id="Phobius"/>
    </source>
</evidence>
<gene>
    <name evidence="13" type="ORF">MED297_15355</name>
</gene>
<keyword evidence="6 11" id="KW-0812">Transmembrane</keyword>
<dbReference type="EC" id="2.3.1.-" evidence="11"/>
<evidence type="ECO:0000256" key="5">
    <source>
        <dbReference type="ARBA" id="ARBA00022679"/>
    </source>
</evidence>
<keyword evidence="8 12" id="KW-1133">Transmembrane helix</keyword>
<comment type="pathway">
    <text evidence="2 11">Glycan biosynthesis; alginate biosynthesis.</text>
</comment>
<dbReference type="UniPathway" id="UPA00286"/>
<evidence type="ECO:0000256" key="8">
    <source>
        <dbReference type="ARBA" id="ARBA00022989"/>
    </source>
</evidence>
<evidence type="ECO:0000256" key="1">
    <source>
        <dbReference type="ARBA" id="ARBA00004651"/>
    </source>
</evidence>
<evidence type="ECO:0000256" key="11">
    <source>
        <dbReference type="PIRNR" id="PIRNR016636"/>
    </source>
</evidence>
<feature type="transmembrane region" description="Helical" evidence="12">
    <location>
        <begin position="30"/>
        <end position="46"/>
    </location>
</feature>
<feature type="transmembrane region" description="Helical" evidence="12">
    <location>
        <begin position="6"/>
        <end position="23"/>
    </location>
</feature>